<dbReference type="Proteomes" id="UP000321947">
    <property type="component" value="Unassembled WGS sequence"/>
</dbReference>
<dbReference type="EMBL" id="SSTE01021801">
    <property type="protein sequence ID" value="KAA0032242.1"/>
    <property type="molecule type" value="Genomic_DNA"/>
</dbReference>
<evidence type="ECO:0000313" key="3">
    <source>
        <dbReference type="EMBL" id="TYK22156.1"/>
    </source>
</evidence>
<dbReference type="Proteomes" id="UP000321393">
    <property type="component" value="Unassembled WGS sequence"/>
</dbReference>
<evidence type="ECO:0000313" key="4">
    <source>
        <dbReference type="Proteomes" id="UP000321393"/>
    </source>
</evidence>
<reference evidence="4 5" key="1">
    <citation type="submission" date="2019-08" db="EMBL/GenBank/DDBJ databases">
        <title>Draft genome sequences of two oriental melons (Cucumis melo L. var makuwa).</title>
        <authorList>
            <person name="Kwon S.-Y."/>
        </authorList>
    </citation>
    <scope>NUCLEOTIDE SEQUENCE [LARGE SCALE GENOMIC DNA]</scope>
    <source>
        <strain evidence="5">cv. Chang Bougi</strain>
        <strain evidence="4">cv. SW 3</strain>
        <tissue evidence="2">Leaf</tissue>
    </source>
</reference>
<sequence>MNMHKEQKKNDEGILFLACSVQSDVVEPTWYLDSGSRNHMTRNRSIFVNLDESFQSEVKNGDNTKLQVKGQGVILVKTKKGTK</sequence>
<gene>
    <name evidence="3" type="ORF">E5676_scaffold333G00050</name>
    <name evidence="2" type="ORF">E6C27_scaffold219G00700</name>
</gene>
<organism evidence="2 4">
    <name type="scientific">Cucumis melo var. makuwa</name>
    <name type="common">Oriental melon</name>
    <dbReference type="NCBI Taxonomy" id="1194695"/>
    <lineage>
        <taxon>Eukaryota</taxon>
        <taxon>Viridiplantae</taxon>
        <taxon>Streptophyta</taxon>
        <taxon>Embryophyta</taxon>
        <taxon>Tracheophyta</taxon>
        <taxon>Spermatophyta</taxon>
        <taxon>Magnoliopsida</taxon>
        <taxon>eudicotyledons</taxon>
        <taxon>Gunneridae</taxon>
        <taxon>Pentapetalae</taxon>
        <taxon>rosids</taxon>
        <taxon>fabids</taxon>
        <taxon>Cucurbitales</taxon>
        <taxon>Cucurbitaceae</taxon>
        <taxon>Benincaseae</taxon>
        <taxon>Cucumis</taxon>
    </lineage>
</organism>
<comment type="caution">
    <text evidence="2">The sequence shown here is derived from an EMBL/GenBank/DDBJ whole genome shotgun (WGS) entry which is preliminary data.</text>
</comment>
<evidence type="ECO:0000313" key="5">
    <source>
        <dbReference type="Proteomes" id="UP000321947"/>
    </source>
</evidence>
<dbReference type="AlphaFoldDB" id="A0A5A7SMI0"/>
<proteinExistence type="predicted"/>
<feature type="domain" description="Retrovirus-related Pol polyprotein from transposon TNT 1-94-like beta-barrel" evidence="1">
    <location>
        <begin position="30"/>
        <end position="82"/>
    </location>
</feature>
<name>A0A5A7SMI0_CUCMM</name>
<accession>A0A5A7SMI0</accession>
<dbReference type="InterPro" id="IPR054722">
    <property type="entry name" value="PolX-like_BBD"/>
</dbReference>
<dbReference type="STRING" id="1194695.A0A5A7SMI0"/>
<dbReference type="OrthoDB" id="1739705at2759"/>
<dbReference type="Pfam" id="PF22936">
    <property type="entry name" value="Pol_BBD"/>
    <property type="match status" value="1"/>
</dbReference>
<protein>
    <submittedName>
        <fullName evidence="2">Retrovirus-related Pol polyprotein from transposon TNT 1-94</fullName>
    </submittedName>
</protein>
<evidence type="ECO:0000259" key="1">
    <source>
        <dbReference type="Pfam" id="PF22936"/>
    </source>
</evidence>
<dbReference type="EMBL" id="SSTD01005204">
    <property type="protein sequence ID" value="TYK22156.1"/>
    <property type="molecule type" value="Genomic_DNA"/>
</dbReference>
<evidence type="ECO:0000313" key="2">
    <source>
        <dbReference type="EMBL" id="KAA0032242.1"/>
    </source>
</evidence>